<comment type="caution">
    <text evidence="5">The sequence shown here is derived from an EMBL/GenBank/DDBJ whole genome shotgun (WGS) entry which is preliminary data.</text>
</comment>
<protein>
    <submittedName>
        <fullName evidence="5">Pentachlorophenol monooxygenase</fullName>
    </submittedName>
</protein>
<dbReference type="PRINTS" id="PR00420">
    <property type="entry name" value="RNGMNOXGNASE"/>
</dbReference>
<gene>
    <name evidence="5" type="ORF">E1263_00440</name>
</gene>
<proteinExistence type="predicted"/>
<dbReference type="Proteomes" id="UP000295124">
    <property type="component" value="Unassembled WGS sequence"/>
</dbReference>
<dbReference type="Gene3D" id="3.30.70.2450">
    <property type="match status" value="1"/>
</dbReference>
<keyword evidence="6" id="KW-1185">Reference proteome</keyword>
<dbReference type="Gene3D" id="3.50.50.60">
    <property type="entry name" value="FAD/NAD(P)-binding domain"/>
    <property type="match status" value="1"/>
</dbReference>
<dbReference type="InterPro" id="IPR002938">
    <property type="entry name" value="FAD-bd"/>
</dbReference>
<keyword evidence="2" id="KW-0285">Flavoprotein</keyword>
<dbReference type="SUPFAM" id="SSF51905">
    <property type="entry name" value="FAD/NAD(P)-binding domain"/>
    <property type="match status" value="1"/>
</dbReference>
<dbReference type="GO" id="GO:0016709">
    <property type="term" value="F:oxidoreductase activity, acting on paired donors, with incorporation or reduction of molecular oxygen, NAD(P)H as one donor, and incorporation of one atom of oxygen"/>
    <property type="evidence" value="ECO:0007669"/>
    <property type="project" value="UniProtKB-ARBA"/>
</dbReference>
<name>A0A4R4ZYK8_9ACTN</name>
<keyword evidence="5" id="KW-0560">Oxidoreductase</keyword>
<keyword evidence="3" id="KW-0274">FAD</keyword>
<dbReference type="PANTHER" id="PTHR43004">
    <property type="entry name" value="TRK SYSTEM POTASSIUM UPTAKE PROTEIN"/>
    <property type="match status" value="1"/>
</dbReference>
<dbReference type="InterPro" id="IPR050641">
    <property type="entry name" value="RIFMO-like"/>
</dbReference>
<evidence type="ECO:0000256" key="2">
    <source>
        <dbReference type="ARBA" id="ARBA00022630"/>
    </source>
</evidence>
<dbReference type="GO" id="GO:0071949">
    <property type="term" value="F:FAD binding"/>
    <property type="evidence" value="ECO:0007669"/>
    <property type="project" value="InterPro"/>
</dbReference>
<evidence type="ECO:0000256" key="1">
    <source>
        <dbReference type="ARBA" id="ARBA00001974"/>
    </source>
</evidence>
<evidence type="ECO:0000256" key="3">
    <source>
        <dbReference type="ARBA" id="ARBA00022827"/>
    </source>
</evidence>
<evidence type="ECO:0000313" key="5">
    <source>
        <dbReference type="EMBL" id="TDD63454.1"/>
    </source>
</evidence>
<dbReference type="OrthoDB" id="3316391at2"/>
<reference evidence="5 6" key="1">
    <citation type="submission" date="2019-03" db="EMBL/GenBank/DDBJ databases">
        <title>Draft genome sequences of novel Actinobacteria.</title>
        <authorList>
            <person name="Sahin N."/>
            <person name="Ay H."/>
            <person name="Saygin H."/>
        </authorList>
    </citation>
    <scope>NUCLEOTIDE SEQUENCE [LARGE SCALE GENOMIC DNA]</scope>
    <source>
        <strain evidence="5 6">JCM 13523</strain>
    </source>
</reference>
<dbReference type="Pfam" id="PF01494">
    <property type="entry name" value="FAD_binding_3"/>
    <property type="match status" value="1"/>
</dbReference>
<evidence type="ECO:0000313" key="6">
    <source>
        <dbReference type="Proteomes" id="UP000295124"/>
    </source>
</evidence>
<feature type="domain" description="FAD-binding" evidence="4">
    <location>
        <begin position="14"/>
        <end position="353"/>
    </location>
</feature>
<accession>A0A4R4ZYK8</accession>
<dbReference type="EMBL" id="SMKX01000001">
    <property type="protein sequence ID" value="TDD63454.1"/>
    <property type="molecule type" value="Genomic_DNA"/>
</dbReference>
<keyword evidence="5" id="KW-0503">Monooxygenase</keyword>
<comment type="cofactor">
    <cofactor evidence="1">
        <name>FAD</name>
        <dbReference type="ChEBI" id="CHEBI:57692"/>
    </cofactor>
</comment>
<evidence type="ECO:0000259" key="4">
    <source>
        <dbReference type="Pfam" id="PF01494"/>
    </source>
</evidence>
<sequence length="479" mass="50481">MGGIMTSSAEVPTRTDVLIVGAGPAGLALAASLRQLSVDHVLIDRTTSVQPGSKAAAVQPRTLEYLDRIGVADALVKIGVRSPGFSLHDCEKTLLRASFTDLDTPFPFVLLVSQQTTEECLLDRLLDLGGTVHRDHRFIDFTDDFPGVSATVAGPDGVLRAISARYLVGCDGVRSGVRANAGIEFPGTARESRFTIADIRLSTVAEELIAQDTTFFLSGAGMLLFSPLADGQYRVVSPAPPGMSEPTQHDVQMLLAERGPLSGQATVTEVVRASTYRVQERVAETFRKGPVFLVGDAAHTHSPAGAQGMNTGIQDAGNLAWKLHTVLTGAAGNELLDSYHAERHPIATAMVGFTATFAKLASVRDPLGARLRNDVLAAAAGTLGVTDWIAAKLSELDVSYAQGPAGRLRIGDRVPPTAVPGSDLTWTLATPDLQEIQGLPADVTVRHIPGLDTALLVRPDGYLAASGAPTELLTHLPIA</sequence>
<dbReference type="PANTHER" id="PTHR43004:SF19">
    <property type="entry name" value="BINDING MONOOXYGENASE, PUTATIVE (JCVI)-RELATED"/>
    <property type="match status" value="1"/>
</dbReference>
<dbReference type="InterPro" id="IPR036188">
    <property type="entry name" value="FAD/NAD-bd_sf"/>
</dbReference>
<organism evidence="5 6">
    <name type="scientific">Kribbella antibiotica</name>
    <dbReference type="NCBI Taxonomy" id="190195"/>
    <lineage>
        <taxon>Bacteria</taxon>
        <taxon>Bacillati</taxon>
        <taxon>Actinomycetota</taxon>
        <taxon>Actinomycetes</taxon>
        <taxon>Propionibacteriales</taxon>
        <taxon>Kribbellaceae</taxon>
        <taxon>Kribbella</taxon>
    </lineage>
</organism>
<dbReference type="AlphaFoldDB" id="A0A4R4ZYK8"/>